<protein>
    <submittedName>
        <fullName evidence="3">DUF4880 domain-containing protein</fullName>
    </submittedName>
</protein>
<comment type="caution">
    <text evidence="3">The sequence shown here is derived from an EMBL/GenBank/DDBJ whole genome shotgun (WGS) entry which is preliminary data.</text>
</comment>
<organism evidence="3 4">
    <name type="scientific">Cupriavidus basilensis</name>
    <dbReference type="NCBI Taxonomy" id="68895"/>
    <lineage>
        <taxon>Bacteria</taxon>
        <taxon>Pseudomonadati</taxon>
        <taxon>Pseudomonadota</taxon>
        <taxon>Betaproteobacteria</taxon>
        <taxon>Burkholderiales</taxon>
        <taxon>Burkholderiaceae</taxon>
        <taxon>Cupriavidus</taxon>
    </lineage>
</organism>
<evidence type="ECO:0000313" key="4">
    <source>
        <dbReference type="Proteomes" id="UP001216674"/>
    </source>
</evidence>
<dbReference type="EMBL" id="JARJLM010000657">
    <property type="protein sequence ID" value="MDF3839172.1"/>
    <property type="molecule type" value="Genomic_DNA"/>
</dbReference>
<dbReference type="Pfam" id="PF04773">
    <property type="entry name" value="FecR"/>
    <property type="match status" value="1"/>
</dbReference>
<dbReference type="Gene3D" id="2.60.120.1440">
    <property type="match status" value="1"/>
</dbReference>
<proteinExistence type="predicted"/>
<dbReference type="InterPro" id="IPR032623">
    <property type="entry name" value="FecR_N"/>
</dbReference>
<dbReference type="Pfam" id="PF16220">
    <property type="entry name" value="DUF4880"/>
    <property type="match status" value="1"/>
</dbReference>
<name>A0ABT6B3V9_9BURK</name>
<dbReference type="Proteomes" id="UP001216674">
    <property type="component" value="Unassembled WGS sequence"/>
</dbReference>
<dbReference type="Gene3D" id="3.55.50.30">
    <property type="match status" value="1"/>
</dbReference>
<dbReference type="PANTHER" id="PTHR30273:SF2">
    <property type="entry name" value="PROTEIN FECR"/>
    <property type="match status" value="1"/>
</dbReference>
<dbReference type="InterPro" id="IPR012373">
    <property type="entry name" value="Ferrdict_sens_TM"/>
</dbReference>
<dbReference type="PIRSF" id="PIRSF018266">
    <property type="entry name" value="FecR"/>
    <property type="match status" value="1"/>
</dbReference>
<feature type="domain" description="FecR N-terminal" evidence="2">
    <location>
        <begin position="20"/>
        <end position="59"/>
    </location>
</feature>
<sequence length="333" mass="35533">MKTSIQPNDAPSISPDVLHEEAVIWLGRLTDGGVTQPELQAFKRWQQTSPAHAAAFEDAKYQWKAMRPALVEMLRANPARSARHARLSRAPQMGRRAFLGAGVGAAAAAGVAILHPPLGLWPPMAEWGADYRTGTGEQRIVALSDSVTVTLNTQTSIRRQAVDGGVVGMHILAGEAAVDLGSGSGPFAVVAGVGTSLVESGRFEARYLGDKVCVTCIDGAVRIMHPSGSRRLQARQQTVYDDSGISNVAAVETGSVSAWRKGELVFNQTPLAQVIDEINRYRPGRVVLMSASGRDRGVVGRFRIAVLDEALLQIQLAFGLDARRLPGGLLVLS</sequence>
<dbReference type="InterPro" id="IPR006860">
    <property type="entry name" value="FecR"/>
</dbReference>
<evidence type="ECO:0000259" key="1">
    <source>
        <dbReference type="Pfam" id="PF04773"/>
    </source>
</evidence>
<keyword evidence="4" id="KW-1185">Reference proteome</keyword>
<dbReference type="PANTHER" id="PTHR30273">
    <property type="entry name" value="PERIPLASMIC SIGNAL SENSOR AND SIGMA FACTOR ACTIVATOR FECR-RELATED"/>
    <property type="match status" value="1"/>
</dbReference>
<feature type="domain" description="FecR protein" evidence="1">
    <location>
        <begin position="130"/>
        <end position="222"/>
    </location>
</feature>
<accession>A0ABT6B3V9</accession>
<gene>
    <name evidence="3" type="ORF">P3W85_40485</name>
</gene>
<reference evidence="3 4" key="1">
    <citation type="submission" date="2023-03" db="EMBL/GenBank/DDBJ databases">
        <title>Draft assemblies of triclosan tolerant bacteria isolated from returned activated sludge.</title>
        <authorList>
            <person name="Van Hamelsveld S."/>
        </authorList>
    </citation>
    <scope>NUCLEOTIDE SEQUENCE [LARGE SCALE GENOMIC DNA]</scope>
    <source>
        <strain evidence="3 4">GW210010_S58</strain>
    </source>
</reference>
<evidence type="ECO:0000313" key="3">
    <source>
        <dbReference type="EMBL" id="MDF3839172.1"/>
    </source>
</evidence>
<dbReference type="RefSeq" id="WP_276268941.1">
    <property type="nucleotide sequence ID" value="NZ_JARJLM010000657.1"/>
</dbReference>
<evidence type="ECO:0000259" key="2">
    <source>
        <dbReference type="Pfam" id="PF16220"/>
    </source>
</evidence>